<protein>
    <submittedName>
        <fullName evidence="1">Uncharacterized protein</fullName>
    </submittedName>
</protein>
<dbReference type="HOGENOM" id="CLU_834275_0_0_1"/>
<reference evidence="2" key="1">
    <citation type="journal article" date="2013" name="Genome Announc.">
        <title>Draft genome sequence of the grapevine dieback fungus Eutypa lata UCR-EL1.</title>
        <authorList>
            <person name="Blanco-Ulate B."/>
            <person name="Rolshausen P.E."/>
            <person name="Cantu D."/>
        </authorList>
    </citation>
    <scope>NUCLEOTIDE SEQUENCE [LARGE SCALE GENOMIC DNA]</scope>
    <source>
        <strain evidence="2">UCR-EL1</strain>
    </source>
</reference>
<dbReference type="OrthoDB" id="4686136at2759"/>
<evidence type="ECO:0000313" key="2">
    <source>
        <dbReference type="Proteomes" id="UP000012174"/>
    </source>
</evidence>
<accession>M7U0G8</accession>
<organism evidence="1 2">
    <name type="scientific">Eutypa lata (strain UCR-EL1)</name>
    <name type="common">Grapevine dieback disease fungus</name>
    <name type="synonym">Eutypa armeniacae</name>
    <dbReference type="NCBI Taxonomy" id="1287681"/>
    <lineage>
        <taxon>Eukaryota</taxon>
        <taxon>Fungi</taxon>
        <taxon>Dikarya</taxon>
        <taxon>Ascomycota</taxon>
        <taxon>Pezizomycotina</taxon>
        <taxon>Sordariomycetes</taxon>
        <taxon>Xylariomycetidae</taxon>
        <taxon>Xylariales</taxon>
        <taxon>Diatrypaceae</taxon>
        <taxon>Eutypa</taxon>
    </lineage>
</organism>
<dbReference type="AlphaFoldDB" id="M7U0G8"/>
<gene>
    <name evidence="1" type="ORF">UCREL1_518</name>
</gene>
<evidence type="ECO:0000313" key="1">
    <source>
        <dbReference type="EMBL" id="EMR72415.1"/>
    </source>
</evidence>
<sequence>MALEWKKWVLEETGLEKKQKETTPLKQFHLFPNLAQELQDMVWDRHKNGFEIVRHCFGFQDDGPVYGALDIKTGMFFDNLLIVDHDDVIDPRALKIKGKTIVSPRTSITMCCSLYGPPVNERGVDIWDLNQTKEYRARGKFRFWADFGNDVFFFHFEASALHGPLGALDEPFHNDLFTREISWEDQIQKLAVRERPGLSPFENLDPEFKRELRQICPSCFGDQFTPFQEDILSRFKSLRVLYLIVAFNPKCHHGRPYTWGDDVVDLANDGFMPIDEFRKMHLKTVTSTGVPDCECDLENKPSLRLKEDVEKFFKNLEEPREVEVRVVVDPYGG</sequence>
<dbReference type="EMBL" id="KB705457">
    <property type="protein sequence ID" value="EMR72415.1"/>
    <property type="molecule type" value="Genomic_DNA"/>
</dbReference>
<proteinExistence type="predicted"/>
<dbReference type="Proteomes" id="UP000012174">
    <property type="component" value="Unassembled WGS sequence"/>
</dbReference>
<dbReference type="KEGG" id="ela:UCREL1_518"/>
<keyword evidence="2" id="KW-1185">Reference proteome</keyword>
<name>M7U0G8_EUTLA</name>